<evidence type="ECO:0000256" key="7">
    <source>
        <dbReference type="ARBA" id="ARBA00022679"/>
    </source>
</evidence>
<evidence type="ECO:0000256" key="11">
    <source>
        <dbReference type="ARBA" id="ARBA00022833"/>
    </source>
</evidence>
<dbReference type="AlphaFoldDB" id="A0A0L1I996"/>
<evidence type="ECO:0000256" key="2">
    <source>
        <dbReference type="ARBA" id="ARBA00004370"/>
    </source>
</evidence>
<comment type="cofactor">
    <cofactor evidence="1">
        <name>Zn(2+)</name>
        <dbReference type="ChEBI" id="CHEBI:29105"/>
    </cofactor>
</comment>
<evidence type="ECO:0000256" key="5">
    <source>
        <dbReference type="ARBA" id="ARBA00015798"/>
    </source>
</evidence>
<evidence type="ECO:0000256" key="15">
    <source>
        <dbReference type="SAM" id="Phobius"/>
    </source>
</evidence>
<dbReference type="GO" id="GO:0046872">
    <property type="term" value="F:metal ion binding"/>
    <property type="evidence" value="ECO:0007669"/>
    <property type="project" value="UniProtKB-KW"/>
</dbReference>
<comment type="similarity">
    <text evidence="3">Belongs to the protein prenyltransferase subunit beta family.</text>
</comment>
<evidence type="ECO:0000256" key="10">
    <source>
        <dbReference type="ARBA" id="ARBA00022737"/>
    </source>
</evidence>
<dbReference type="GO" id="GO:0016020">
    <property type="term" value="C:membrane"/>
    <property type="evidence" value="ECO:0007669"/>
    <property type="project" value="UniProtKB-SubCell"/>
</dbReference>
<dbReference type="InterPro" id="IPR045089">
    <property type="entry name" value="PGGT1B-like"/>
</dbReference>
<dbReference type="PANTHER" id="PTHR11774:SF6">
    <property type="entry name" value="PROTEIN FARNESYLTRANSFERASE SUBUNIT BETA"/>
    <property type="match status" value="1"/>
</dbReference>
<evidence type="ECO:0000256" key="14">
    <source>
        <dbReference type="ARBA" id="ARBA00032909"/>
    </source>
</evidence>
<keyword evidence="8 15" id="KW-0812">Transmembrane</keyword>
<dbReference type="SUPFAM" id="SSF81464">
    <property type="entry name" value="Cytochrome c oxidase subunit II-like, transmembrane region"/>
    <property type="match status" value="1"/>
</dbReference>
<feature type="transmembrane region" description="Helical" evidence="15">
    <location>
        <begin position="962"/>
        <end position="981"/>
    </location>
</feature>
<gene>
    <name evidence="17" type="ORF">PFMG_02040</name>
</gene>
<evidence type="ECO:0000256" key="9">
    <source>
        <dbReference type="ARBA" id="ARBA00022723"/>
    </source>
</evidence>
<dbReference type="Pfam" id="PF00432">
    <property type="entry name" value="Prenyltrans"/>
    <property type="match status" value="1"/>
</dbReference>
<dbReference type="EC" id="2.5.1.58" evidence="4"/>
<evidence type="ECO:0000313" key="18">
    <source>
        <dbReference type="Proteomes" id="UP000054562"/>
    </source>
</evidence>
<dbReference type="InterPro" id="IPR036257">
    <property type="entry name" value="Cyt_c_oxidase_su2_TM_sf"/>
</dbReference>
<keyword evidence="6" id="KW-0637">Prenyltransferase</keyword>
<dbReference type="Gene3D" id="1.10.287.90">
    <property type="match status" value="1"/>
</dbReference>
<evidence type="ECO:0000256" key="1">
    <source>
        <dbReference type="ARBA" id="ARBA00001947"/>
    </source>
</evidence>
<proteinExistence type="inferred from homology"/>
<keyword evidence="12 15" id="KW-0472">Membrane</keyword>
<evidence type="ECO:0000259" key="16">
    <source>
        <dbReference type="Pfam" id="PF00432"/>
    </source>
</evidence>
<feature type="domain" description="Prenyltransferase alpha-alpha toroid" evidence="16">
    <location>
        <begin position="423"/>
        <end position="882"/>
    </location>
</feature>
<keyword evidence="15" id="KW-1133">Transmembrane helix</keyword>
<keyword evidence="11" id="KW-0862">Zinc</keyword>
<keyword evidence="7" id="KW-0808">Transferase</keyword>
<evidence type="ECO:0000256" key="8">
    <source>
        <dbReference type="ARBA" id="ARBA00022692"/>
    </source>
</evidence>
<comment type="subcellular location">
    <subcellularLocation>
        <location evidence="2">Membrane</location>
    </subcellularLocation>
</comment>
<name>A0A0L1I996_PLAFA</name>
<dbReference type="PANTHER" id="PTHR11774">
    <property type="entry name" value="GERANYLGERANYL TRANSFERASE TYPE BETA SUBUNIT"/>
    <property type="match status" value="1"/>
</dbReference>
<evidence type="ECO:0000313" key="17">
    <source>
        <dbReference type="EMBL" id="KNG75785.1"/>
    </source>
</evidence>
<keyword evidence="9" id="KW-0479">Metal-binding</keyword>
<evidence type="ECO:0000256" key="13">
    <source>
        <dbReference type="ARBA" id="ARBA00030182"/>
    </source>
</evidence>
<evidence type="ECO:0000256" key="12">
    <source>
        <dbReference type="ARBA" id="ARBA00023136"/>
    </source>
</evidence>
<dbReference type="OrthoDB" id="10261146at2759"/>
<dbReference type="SUPFAM" id="SSF48239">
    <property type="entry name" value="Terpenoid cyclases/Protein prenyltransferases"/>
    <property type="match status" value="1"/>
</dbReference>
<evidence type="ECO:0000256" key="3">
    <source>
        <dbReference type="ARBA" id="ARBA00010497"/>
    </source>
</evidence>
<dbReference type="GO" id="GO:0005965">
    <property type="term" value="C:protein farnesyltransferase complex"/>
    <property type="evidence" value="ECO:0007669"/>
    <property type="project" value="InterPro"/>
</dbReference>
<reference evidence="18" key="2">
    <citation type="submission" date="2015-07" db="EMBL/GenBank/DDBJ databases">
        <title>The genome sequence of Plasmodium falciparum IGH-CR14.</title>
        <authorList>
            <consortium name="The Broad Institute Genome Sequencing Platform"/>
            <person name="Volkman S.K."/>
            <person name="Neafsey D.E."/>
            <person name="Dash A.P."/>
            <person name="Chitnis C.E."/>
            <person name="Hartl D.L."/>
            <person name="Young S.K."/>
            <person name="Kodira C.D."/>
            <person name="Zeng Q."/>
            <person name="Koehrsen M."/>
            <person name="Godfrey P."/>
            <person name="Alvarado L."/>
            <person name="Berlin A."/>
            <person name="Borenstein D."/>
            <person name="Chen Z."/>
            <person name="Engels R."/>
            <person name="Freedman E."/>
            <person name="Gellesch M."/>
            <person name="Goldberg J."/>
            <person name="Griggs A."/>
            <person name="Gujja S."/>
            <person name="Heiman D."/>
            <person name="Hepburn T."/>
            <person name="Howarth C."/>
            <person name="Jen D."/>
            <person name="Larson L."/>
            <person name="Lewis B."/>
            <person name="Mehta T."/>
            <person name="Park D."/>
            <person name="Pearson M."/>
            <person name="Roberts A."/>
            <person name="Saif S."/>
            <person name="Shea T."/>
            <person name="Shenoy N."/>
            <person name="Sisk P."/>
            <person name="Stolte C."/>
            <person name="Sykes S."/>
            <person name="Walk T."/>
            <person name="White J."/>
            <person name="Yandava C."/>
            <person name="Wirth D.F."/>
            <person name="Nusbaum C."/>
            <person name="Birren B."/>
        </authorList>
    </citation>
    <scope>NUCLEOTIDE SEQUENCE [LARGE SCALE GENOMIC DNA]</scope>
    <source>
        <strain evidence="18">IGH-CR14</strain>
    </source>
</reference>
<evidence type="ECO:0000256" key="6">
    <source>
        <dbReference type="ARBA" id="ARBA00022602"/>
    </source>
</evidence>
<dbReference type="InterPro" id="IPR001330">
    <property type="entry name" value="Prenyltrans"/>
</dbReference>
<accession>A0A0L1I996</accession>
<keyword evidence="10" id="KW-0677">Repeat</keyword>
<protein>
    <recommendedName>
        <fullName evidence="5">Protein farnesyltransferase subunit beta</fullName>
        <ecNumber evidence="4">2.5.1.58</ecNumber>
    </recommendedName>
    <alternativeName>
        <fullName evidence="13">CAAX farnesyltransferase subunit beta</fullName>
    </alternativeName>
    <alternativeName>
        <fullName evidence="14">Ras proteins prenyltransferase subunit beta</fullName>
    </alternativeName>
</protein>
<reference evidence="18" key="1">
    <citation type="submission" date="2015-07" db="EMBL/GenBank/DDBJ databases">
        <title>Annotation of Plasmodium falciparum IGH-CR14.</title>
        <authorList>
            <consortium name="The Broad Institute Genome Sequencing Platform"/>
            <person name="Volkman S.K."/>
            <person name="Neafsey D.E."/>
            <person name="Dash A.P."/>
            <person name="Chitnis C.E."/>
            <person name="Hartl D.L."/>
            <person name="Young S.K."/>
            <person name="Zeng Q."/>
            <person name="Koehrsen M."/>
            <person name="Alvarado L."/>
            <person name="Berlin A."/>
            <person name="Borenstein D."/>
            <person name="Chapman S.B."/>
            <person name="Chen Z."/>
            <person name="Engels R."/>
            <person name="Freedman E."/>
            <person name="Gellesch M."/>
            <person name="Goldberg J."/>
            <person name="Griggs A."/>
            <person name="Gujja S."/>
            <person name="Heilman E.R."/>
            <person name="Heiman D.I."/>
            <person name="Howarth C."/>
            <person name="Jen D."/>
            <person name="Larson L."/>
            <person name="Mehta T."/>
            <person name="Neiman D."/>
            <person name="Park D."/>
            <person name="Pearson M."/>
            <person name="Roberts A."/>
            <person name="Saif S."/>
            <person name="Shea T."/>
            <person name="Shenoy N."/>
            <person name="Sisk P."/>
            <person name="Stolte C."/>
            <person name="Sykes S."/>
            <person name="Walk T."/>
            <person name="White J."/>
            <person name="Yandava C."/>
            <person name="Haas B."/>
            <person name="Henn M.R."/>
            <person name="Nusbaum C."/>
            <person name="Birren B."/>
        </authorList>
    </citation>
    <scope>NUCLEOTIDE SEQUENCE [LARGE SCALE GENOMIC DNA]</scope>
    <source>
        <strain evidence="18">IGH-CR14</strain>
    </source>
</reference>
<evidence type="ECO:0000256" key="4">
    <source>
        <dbReference type="ARBA" id="ARBA00012702"/>
    </source>
</evidence>
<organism evidence="17 18">
    <name type="scientific">Plasmodium falciparum IGH-CR14</name>
    <dbReference type="NCBI Taxonomy" id="580059"/>
    <lineage>
        <taxon>Eukaryota</taxon>
        <taxon>Sar</taxon>
        <taxon>Alveolata</taxon>
        <taxon>Apicomplexa</taxon>
        <taxon>Aconoidasida</taxon>
        <taxon>Haemosporida</taxon>
        <taxon>Plasmodiidae</taxon>
        <taxon>Plasmodium</taxon>
        <taxon>Plasmodium (Laverania)</taxon>
    </lineage>
</organism>
<dbReference type="InterPro" id="IPR008930">
    <property type="entry name" value="Terpenoid_cyclase/PrenylTrfase"/>
</dbReference>
<sequence length="983" mass="116809">MEKNDSYLLRYHRNKILIHLLYELINYEKYKYTINIDFENETSYNYIENIIKLLFNYIFNLNEDYLDYDTTEKNSINTSFSSCSSDIINEEYLNSIDHDNIFNSLFFNNMYIKEHTINDHCVNEIYKSDNYKPKHLYNNIKEQNVNNVTQNNQVDCSHEDICEKYTEMYNNVTKLSSKQNNIEQETLPTYIQNDNKYISCDIRNNDQLLNNTVFNFYLNCNKNSKTLKEKLKVEKQILTIYYKSFSSTIIDMLLNNPNIHIPDIIIYFLFNHVQKIEDISSYFKNQSYTFDTIHSYIKQINNMDNKNIINKHTPLHTFEHFKQLYHKEPSENIQNENNINYLNNETEEYNEQYSDSIDIHLHKFINDKEIESTNNLNFNIVEFKSIHIKKEDPFMLSTYKYNFKLNKSNNLLNKFMSILNLQLEKQLHFKFCLDIFFLKNMKLISLEASKPWIFYWCIHSIHILYNTFEIEEKIGKPTFDYIKKCVFLYLNKIKNNDGGFGGGLNQYTHIATTYAAVCVFIYLHDEENNFLSFLDKKKLHSYILKLKCTDGSFRVHINGEIDMRGTYCAISICSMCHILTNEVKKNVEKYILTCQNYEGGFTSEKFQECHGGYSYCALATLCILGKVNKINLKNLTHWLMNKQSNIEGAFMGRTNKLVDSCYSFWMGSIFFLIYEIYILKSILFNKGDITKNNPKGEYVIIEKENEIKDYSKSHELCSEKDINSNTYTENIKSNCFNKYLNQNNDNPNNYLCEQKDVLTYHKMPNEQTKLLHHQNVKNISKESKIMEDILFFENYKNEYIQKNVLFNENFLKLYLYLCSQNSKGGMKDKPKERIDYYHTCYALSGLSLVQNHLSSLDKKNFKDIQNKDIYNNLNKIHILYNITVDKVYNSYNYFSPNIPLNQNKINYRTERKNVFLSKYFNILKTNLVPKIDIARCDAPKMWRMAMGGMDPATPQAESFINFHNHTVTYMVFIMFTVLLSLKR</sequence>
<dbReference type="GO" id="GO:0004660">
    <property type="term" value="F:protein farnesyltransferase activity"/>
    <property type="evidence" value="ECO:0007669"/>
    <property type="project" value="UniProtKB-EC"/>
</dbReference>
<dbReference type="InterPro" id="IPR026872">
    <property type="entry name" value="FTB"/>
</dbReference>
<dbReference type="Proteomes" id="UP000054562">
    <property type="component" value="Unassembled WGS sequence"/>
</dbReference>
<dbReference type="EMBL" id="GG665088">
    <property type="protein sequence ID" value="KNG75785.1"/>
    <property type="molecule type" value="Genomic_DNA"/>
</dbReference>
<dbReference type="Gene3D" id="1.50.10.20">
    <property type="match status" value="1"/>
</dbReference>
<dbReference type="CDD" id="cd02893">
    <property type="entry name" value="FTase"/>
    <property type="match status" value="1"/>
</dbReference>